<gene>
    <name evidence="2" type="ORF">SCMU_27030</name>
</gene>
<dbReference type="Pfam" id="PF13588">
    <property type="entry name" value="HSDR_N_2"/>
    <property type="match status" value="1"/>
</dbReference>
<evidence type="ECO:0000259" key="1">
    <source>
        <dbReference type="Pfam" id="PF13588"/>
    </source>
</evidence>
<name>A0ABM7PX78_SINCY</name>
<dbReference type="EMBL" id="AP024525">
    <property type="protein sequence ID" value="BCT76861.1"/>
    <property type="molecule type" value="Genomic_DNA"/>
</dbReference>
<proteinExistence type="predicted"/>
<accession>A0ABM7PX78</accession>
<protein>
    <recommendedName>
        <fullName evidence="1">Type I restriction enzyme R protein N-terminal domain-containing protein</fullName>
    </recommendedName>
</protein>
<dbReference type="Proteomes" id="UP001319861">
    <property type="component" value="Chromosome"/>
</dbReference>
<sequence>MLCEGLGYDKFADLTTEYMVRQDFADYGVRIDKQLVAFIEVKRISQKLNERHLRQIQMYAVNEGIEWMILTNGRHWEVYHLTGGLPVVIDLVFVVDLLGPEPAEEKAGLLYYLHHDSLKRRQIENVWKHSAATSPGVVLESLLSDGVLDVLRRDIKRKTGTGTDLDTLREVLRGEVINPKALSRWDTGN</sequence>
<reference evidence="2 3" key="1">
    <citation type="journal article" date="2021" name="J. Biosci. Bioeng.">
        <title>Identification and characterization of a chc gene cluster responsible for the aromatization pathway of cyclohexanecarboxylate degradation in Sinomonas cyclohexanicum ATCC 51369.</title>
        <authorList>
            <person name="Yamamoto T."/>
            <person name="Hasegawa Y."/>
            <person name="Lau P.C.K."/>
            <person name="Iwaki H."/>
        </authorList>
    </citation>
    <scope>NUCLEOTIDE SEQUENCE [LARGE SCALE GENOMIC DNA]</scope>
    <source>
        <strain evidence="2 3">ATCC 51369</strain>
    </source>
</reference>
<feature type="domain" description="Type I restriction enzyme R protein N-terminal" evidence="1">
    <location>
        <begin position="18"/>
        <end position="81"/>
    </location>
</feature>
<evidence type="ECO:0000313" key="3">
    <source>
        <dbReference type="Proteomes" id="UP001319861"/>
    </source>
</evidence>
<keyword evidence="3" id="KW-1185">Reference proteome</keyword>
<organism evidence="2 3">
    <name type="scientific">Sinomonas cyclohexanicum</name>
    <name type="common">Corynebacterium cyclohexanicum</name>
    <dbReference type="NCBI Taxonomy" id="322009"/>
    <lineage>
        <taxon>Bacteria</taxon>
        <taxon>Bacillati</taxon>
        <taxon>Actinomycetota</taxon>
        <taxon>Actinomycetes</taxon>
        <taxon>Micrococcales</taxon>
        <taxon>Micrococcaceae</taxon>
        <taxon>Sinomonas</taxon>
    </lineage>
</organism>
<evidence type="ECO:0000313" key="2">
    <source>
        <dbReference type="EMBL" id="BCT76861.1"/>
    </source>
</evidence>
<dbReference type="InterPro" id="IPR029464">
    <property type="entry name" value="HSDR_N"/>
</dbReference>